<name>A0A1G9WT19_9FIRM</name>
<evidence type="ECO:0000313" key="14">
    <source>
        <dbReference type="EMBL" id="SDM87286.1"/>
    </source>
</evidence>
<dbReference type="Gene3D" id="3.90.190.20">
    <property type="entry name" value="Mur ligase, C-terminal domain"/>
    <property type="match status" value="1"/>
</dbReference>
<evidence type="ECO:0000256" key="11">
    <source>
        <dbReference type="PIRNR" id="PIRNR001563"/>
    </source>
</evidence>
<dbReference type="InterPro" id="IPR036615">
    <property type="entry name" value="Mur_ligase_C_dom_sf"/>
</dbReference>
<sequence>MPMNYEEAIAYLKETNSYGMVLGLERITNLLHYVGNPHKKLKFVHVAGTNGKGSTVAFLSSILKASSLRVGVYSSPALLDYNEIIKVNNESISKADLAQLTSVLKAACDQMVKDGLGHPTEFEITTAMSFLYFLSQDCDICILEVGLGGLLDSTNVIESCELAILTSISFDHVRVLGNTLTEIALHKCGIIKEGIDVLTCDQEDEVMDVIEESARNKKARLHNSELPVGMKADCISLDGQTFTMNGIGTLKINLAGDYQIYNAALAVTAAHILKNKGYKSITAETVRQGLIECRWPCRFECINKEPIVIVDGGHNAKGIDVLVSSLYKHFKDKKLIFIMGVMADKDYQYMINKVSKLAKEIICVTAPNKRALSASDLSKFISENYGIKTEVAESLKEAASLSLKKAEKNDVIVAFGSLYYVGLIKEEFLGIF</sequence>
<dbReference type="Pfam" id="PF02875">
    <property type="entry name" value="Mur_ligase_C"/>
    <property type="match status" value="1"/>
</dbReference>
<accession>A0A1G9WT19</accession>
<dbReference type="SUPFAM" id="SSF53244">
    <property type="entry name" value="MurD-like peptide ligases, peptide-binding domain"/>
    <property type="match status" value="1"/>
</dbReference>
<keyword evidence="15" id="KW-1185">Reference proteome</keyword>
<dbReference type="Pfam" id="PF08245">
    <property type="entry name" value="Mur_ligase_M"/>
    <property type="match status" value="1"/>
</dbReference>
<evidence type="ECO:0000256" key="5">
    <source>
        <dbReference type="ARBA" id="ARBA00022723"/>
    </source>
</evidence>
<dbReference type="GO" id="GO:0008841">
    <property type="term" value="F:dihydrofolate synthase activity"/>
    <property type="evidence" value="ECO:0007669"/>
    <property type="project" value="TreeGrafter"/>
</dbReference>
<evidence type="ECO:0000259" key="13">
    <source>
        <dbReference type="Pfam" id="PF08245"/>
    </source>
</evidence>
<dbReference type="Proteomes" id="UP000187651">
    <property type="component" value="Unassembled WGS sequence"/>
</dbReference>
<dbReference type="AlphaFoldDB" id="A0A1G9WT19"/>
<proteinExistence type="inferred from homology"/>
<keyword evidence="8" id="KW-0460">Magnesium</keyword>
<dbReference type="EMBL" id="FNHZ01000003">
    <property type="protein sequence ID" value="SDM87286.1"/>
    <property type="molecule type" value="Genomic_DNA"/>
</dbReference>
<dbReference type="SUPFAM" id="SSF53623">
    <property type="entry name" value="MurD-like peptide ligases, catalytic domain"/>
    <property type="match status" value="1"/>
</dbReference>
<dbReference type="PANTHER" id="PTHR11136:SF0">
    <property type="entry name" value="DIHYDROFOLATE SYNTHETASE-RELATED"/>
    <property type="match status" value="1"/>
</dbReference>
<evidence type="ECO:0000256" key="6">
    <source>
        <dbReference type="ARBA" id="ARBA00022741"/>
    </source>
</evidence>
<dbReference type="PANTHER" id="PTHR11136">
    <property type="entry name" value="FOLYLPOLYGLUTAMATE SYNTHASE-RELATED"/>
    <property type="match status" value="1"/>
</dbReference>
<keyword evidence="5" id="KW-0479">Metal-binding</keyword>
<evidence type="ECO:0000256" key="9">
    <source>
        <dbReference type="ARBA" id="ARBA00030592"/>
    </source>
</evidence>
<evidence type="ECO:0000256" key="7">
    <source>
        <dbReference type="ARBA" id="ARBA00022840"/>
    </source>
</evidence>
<evidence type="ECO:0000259" key="12">
    <source>
        <dbReference type="Pfam" id="PF02875"/>
    </source>
</evidence>
<gene>
    <name evidence="14" type="ORF">SAMN05216544_1320</name>
</gene>
<dbReference type="GO" id="GO:0004326">
    <property type="term" value="F:tetrahydrofolylpolyglutamate synthase activity"/>
    <property type="evidence" value="ECO:0007669"/>
    <property type="project" value="UniProtKB-EC"/>
</dbReference>
<dbReference type="Gene3D" id="3.40.1190.10">
    <property type="entry name" value="Mur-like, catalytic domain"/>
    <property type="match status" value="1"/>
</dbReference>
<dbReference type="FunFam" id="3.40.1190.10:FF:000011">
    <property type="entry name" value="Folylpolyglutamate synthase/dihydrofolate synthase"/>
    <property type="match status" value="1"/>
</dbReference>
<feature type="domain" description="Mur ligase C-terminal" evidence="12">
    <location>
        <begin position="298"/>
        <end position="417"/>
    </location>
</feature>
<dbReference type="PROSITE" id="PS01012">
    <property type="entry name" value="FOLYLPOLYGLU_SYNT_2"/>
    <property type="match status" value="1"/>
</dbReference>
<dbReference type="PIRSF" id="PIRSF001563">
    <property type="entry name" value="Folylpolyglu_synth"/>
    <property type="match status" value="1"/>
</dbReference>
<comment type="catalytic activity">
    <reaction evidence="10">
        <text>(6S)-5,6,7,8-tetrahydrofolyl-(gamma-L-Glu)(n) + L-glutamate + ATP = (6S)-5,6,7,8-tetrahydrofolyl-(gamma-L-Glu)(n+1) + ADP + phosphate + H(+)</text>
        <dbReference type="Rhea" id="RHEA:10580"/>
        <dbReference type="Rhea" id="RHEA-COMP:14738"/>
        <dbReference type="Rhea" id="RHEA-COMP:14740"/>
        <dbReference type="ChEBI" id="CHEBI:15378"/>
        <dbReference type="ChEBI" id="CHEBI:29985"/>
        <dbReference type="ChEBI" id="CHEBI:30616"/>
        <dbReference type="ChEBI" id="CHEBI:43474"/>
        <dbReference type="ChEBI" id="CHEBI:141005"/>
        <dbReference type="ChEBI" id="CHEBI:456216"/>
        <dbReference type="EC" id="6.3.2.17"/>
    </reaction>
</comment>
<evidence type="ECO:0000313" key="15">
    <source>
        <dbReference type="Proteomes" id="UP000187651"/>
    </source>
</evidence>
<dbReference type="GO" id="GO:0046872">
    <property type="term" value="F:metal ion binding"/>
    <property type="evidence" value="ECO:0007669"/>
    <property type="project" value="UniProtKB-KW"/>
</dbReference>
<dbReference type="InterPro" id="IPR004101">
    <property type="entry name" value="Mur_ligase_C"/>
</dbReference>
<evidence type="ECO:0000256" key="4">
    <source>
        <dbReference type="ARBA" id="ARBA00022598"/>
    </source>
</evidence>
<dbReference type="InterPro" id="IPR001645">
    <property type="entry name" value="Folylpolyglutamate_synth"/>
</dbReference>
<protein>
    <recommendedName>
        <fullName evidence="3">tetrahydrofolate synthase</fullName>
        <ecNumber evidence="3">6.3.2.17</ecNumber>
    </recommendedName>
    <alternativeName>
        <fullName evidence="9">Tetrahydrofolylpolyglutamate synthase</fullName>
    </alternativeName>
</protein>
<dbReference type="GO" id="GO:0005737">
    <property type="term" value="C:cytoplasm"/>
    <property type="evidence" value="ECO:0007669"/>
    <property type="project" value="TreeGrafter"/>
</dbReference>
<dbReference type="InterPro" id="IPR018109">
    <property type="entry name" value="Folylpolyglutamate_synth_CS"/>
</dbReference>
<evidence type="ECO:0000256" key="3">
    <source>
        <dbReference type="ARBA" id="ARBA00013025"/>
    </source>
</evidence>
<dbReference type="OrthoDB" id="9809356at2"/>
<evidence type="ECO:0000256" key="10">
    <source>
        <dbReference type="ARBA" id="ARBA00047493"/>
    </source>
</evidence>
<dbReference type="GO" id="GO:0005524">
    <property type="term" value="F:ATP binding"/>
    <property type="evidence" value="ECO:0007669"/>
    <property type="project" value="UniProtKB-KW"/>
</dbReference>
<keyword evidence="6 11" id="KW-0547">Nucleotide-binding</keyword>
<evidence type="ECO:0000256" key="1">
    <source>
        <dbReference type="ARBA" id="ARBA00001946"/>
    </source>
</evidence>
<dbReference type="EC" id="6.3.2.17" evidence="3"/>
<reference evidence="15" key="1">
    <citation type="submission" date="2016-10" db="EMBL/GenBank/DDBJ databases">
        <authorList>
            <person name="Varghese N."/>
            <person name="Submissions S."/>
        </authorList>
    </citation>
    <scope>NUCLEOTIDE SEQUENCE [LARGE SCALE GENOMIC DNA]</scope>
    <source>
        <strain evidence="15">M83</strain>
    </source>
</reference>
<keyword evidence="7 11" id="KW-0067">ATP-binding</keyword>
<evidence type="ECO:0000256" key="2">
    <source>
        <dbReference type="ARBA" id="ARBA00008276"/>
    </source>
</evidence>
<comment type="cofactor">
    <cofactor evidence="1">
        <name>Mg(2+)</name>
        <dbReference type="ChEBI" id="CHEBI:18420"/>
    </cofactor>
</comment>
<organism evidence="14 15">
    <name type="scientific">Lachnospira pectinoschiza</name>
    <dbReference type="NCBI Taxonomy" id="28052"/>
    <lineage>
        <taxon>Bacteria</taxon>
        <taxon>Bacillati</taxon>
        <taxon>Bacillota</taxon>
        <taxon>Clostridia</taxon>
        <taxon>Lachnospirales</taxon>
        <taxon>Lachnospiraceae</taxon>
        <taxon>Lachnospira</taxon>
    </lineage>
</organism>
<evidence type="ECO:0000256" key="8">
    <source>
        <dbReference type="ARBA" id="ARBA00022842"/>
    </source>
</evidence>
<comment type="similarity">
    <text evidence="2 11">Belongs to the folylpolyglutamate synthase family.</text>
</comment>
<feature type="domain" description="Mur ligase central" evidence="13">
    <location>
        <begin position="46"/>
        <end position="270"/>
    </location>
</feature>
<keyword evidence="4 11" id="KW-0436">Ligase</keyword>
<dbReference type="PROSITE" id="PS01011">
    <property type="entry name" value="FOLYLPOLYGLU_SYNT_1"/>
    <property type="match status" value="1"/>
</dbReference>
<dbReference type="NCBIfam" id="TIGR01499">
    <property type="entry name" value="folC"/>
    <property type="match status" value="1"/>
</dbReference>
<dbReference type="InterPro" id="IPR036565">
    <property type="entry name" value="Mur-like_cat_sf"/>
</dbReference>
<dbReference type="InterPro" id="IPR013221">
    <property type="entry name" value="Mur_ligase_cen"/>
</dbReference>
<dbReference type="RefSeq" id="WP_083330293.1">
    <property type="nucleotide sequence ID" value="NZ_FNHZ01000003.1"/>
</dbReference>